<feature type="region of interest" description="Disordered" evidence="1">
    <location>
        <begin position="1"/>
        <end position="32"/>
    </location>
</feature>
<proteinExistence type="predicted"/>
<keyword evidence="3" id="KW-1185">Reference proteome</keyword>
<gene>
    <name evidence="2" type="ORF">M427DRAFT_70765</name>
</gene>
<feature type="non-terminal residue" evidence="2">
    <location>
        <position position="158"/>
    </location>
</feature>
<name>A0A139AD12_GONPJ</name>
<dbReference type="Proteomes" id="UP000070544">
    <property type="component" value="Unassembled WGS sequence"/>
</dbReference>
<organism evidence="2 3">
    <name type="scientific">Gonapodya prolifera (strain JEL478)</name>
    <name type="common">Monoblepharis prolifera</name>
    <dbReference type="NCBI Taxonomy" id="1344416"/>
    <lineage>
        <taxon>Eukaryota</taxon>
        <taxon>Fungi</taxon>
        <taxon>Fungi incertae sedis</taxon>
        <taxon>Chytridiomycota</taxon>
        <taxon>Chytridiomycota incertae sedis</taxon>
        <taxon>Monoblepharidomycetes</taxon>
        <taxon>Monoblepharidales</taxon>
        <taxon>Gonapodyaceae</taxon>
        <taxon>Gonapodya</taxon>
    </lineage>
</organism>
<sequence length="158" mass="17761">MAPDDAPVPIPSPATLPLSTHASNRNGDHRRLVKYSTAPVPRSSTRVHLLAKFATQVELEPDTNTLARSRSNRSGLSRLTTFLAIGQDIDEDSSDEESDKEDKLVDFSLTRIKLLDNNGSAPKLIDYEIPLLPPGVKKYDIRFQRKTKWVLSFNTYKR</sequence>
<reference evidence="2 3" key="1">
    <citation type="journal article" date="2015" name="Genome Biol. Evol.">
        <title>Phylogenomic analyses indicate that early fungi evolved digesting cell walls of algal ancestors of land plants.</title>
        <authorList>
            <person name="Chang Y."/>
            <person name="Wang S."/>
            <person name="Sekimoto S."/>
            <person name="Aerts A.L."/>
            <person name="Choi C."/>
            <person name="Clum A."/>
            <person name="LaButti K.M."/>
            <person name="Lindquist E.A."/>
            <person name="Yee Ngan C."/>
            <person name="Ohm R.A."/>
            <person name="Salamov A.A."/>
            <person name="Grigoriev I.V."/>
            <person name="Spatafora J.W."/>
            <person name="Berbee M.L."/>
        </authorList>
    </citation>
    <scope>NUCLEOTIDE SEQUENCE [LARGE SCALE GENOMIC DNA]</scope>
    <source>
        <strain evidence="2 3">JEL478</strain>
    </source>
</reference>
<evidence type="ECO:0000256" key="1">
    <source>
        <dbReference type="SAM" id="MobiDB-lite"/>
    </source>
</evidence>
<dbReference type="EMBL" id="KQ965770">
    <property type="protein sequence ID" value="KXS14335.1"/>
    <property type="molecule type" value="Genomic_DNA"/>
</dbReference>
<protein>
    <submittedName>
        <fullName evidence="2">Uncharacterized protein</fullName>
    </submittedName>
</protein>
<feature type="compositionally biased region" description="Pro residues" evidence="1">
    <location>
        <begin position="1"/>
        <end position="14"/>
    </location>
</feature>
<evidence type="ECO:0000313" key="3">
    <source>
        <dbReference type="Proteomes" id="UP000070544"/>
    </source>
</evidence>
<dbReference type="AlphaFoldDB" id="A0A139AD12"/>
<evidence type="ECO:0000313" key="2">
    <source>
        <dbReference type="EMBL" id="KXS14335.1"/>
    </source>
</evidence>
<accession>A0A139AD12</accession>